<dbReference type="InterPro" id="IPR050553">
    <property type="entry name" value="Thioredoxin_ResA/DsbE_sf"/>
</dbReference>
<sequence>MKAKELVIDKWVNAPEGFELKVKDSSIKIIHVFQMLCPGCVYKGIPQTQELYSKFNSDDVKVVGLHSVFENHEAMQPHALKVFISEWRLPFPVAIDKRLEGEWMPETMKAYQLEGTPSLIIIDRDGSLKLKHFGLIDQEKLEIFINELINNKKVG</sequence>
<evidence type="ECO:0000259" key="1">
    <source>
        <dbReference type="Pfam" id="PF08534"/>
    </source>
</evidence>
<accession>A0A1Y5F813</accession>
<dbReference type="InterPro" id="IPR036249">
    <property type="entry name" value="Thioredoxin-like_sf"/>
</dbReference>
<dbReference type="PANTHER" id="PTHR42852:SF13">
    <property type="entry name" value="PROTEIN DIPZ"/>
    <property type="match status" value="1"/>
</dbReference>
<organism evidence="2 3">
    <name type="scientific">Halobacteriovorax marinus</name>
    <dbReference type="NCBI Taxonomy" id="97084"/>
    <lineage>
        <taxon>Bacteria</taxon>
        <taxon>Pseudomonadati</taxon>
        <taxon>Bdellovibrionota</taxon>
        <taxon>Bacteriovoracia</taxon>
        <taxon>Bacteriovoracales</taxon>
        <taxon>Halobacteriovoraceae</taxon>
        <taxon>Halobacteriovorax</taxon>
    </lineage>
</organism>
<comment type="caution">
    <text evidence="2">The sequence shown here is derived from an EMBL/GenBank/DDBJ whole genome shotgun (WGS) entry which is preliminary data.</text>
</comment>
<dbReference type="EMBL" id="MAAO01000015">
    <property type="protein sequence ID" value="OUR93538.1"/>
    <property type="molecule type" value="Genomic_DNA"/>
</dbReference>
<dbReference type="GO" id="GO:0016491">
    <property type="term" value="F:oxidoreductase activity"/>
    <property type="evidence" value="ECO:0007669"/>
    <property type="project" value="InterPro"/>
</dbReference>
<evidence type="ECO:0000313" key="2">
    <source>
        <dbReference type="EMBL" id="OUR93538.1"/>
    </source>
</evidence>
<name>A0A1Y5F813_9BACT</name>
<proteinExistence type="predicted"/>
<gene>
    <name evidence="2" type="ORF">A9Q84_18895</name>
</gene>
<evidence type="ECO:0000313" key="3">
    <source>
        <dbReference type="Proteomes" id="UP000196531"/>
    </source>
</evidence>
<protein>
    <recommendedName>
        <fullName evidence="1">Redoxin domain-containing protein</fullName>
    </recommendedName>
</protein>
<dbReference type="PANTHER" id="PTHR42852">
    <property type="entry name" value="THIOL:DISULFIDE INTERCHANGE PROTEIN DSBE"/>
    <property type="match status" value="1"/>
</dbReference>
<dbReference type="CDD" id="cd02966">
    <property type="entry name" value="TlpA_like_family"/>
    <property type="match status" value="1"/>
</dbReference>
<dbReference type="InterPro" id="IPR013740">
    <property type="entry name" value="Redoxin"/>
</dbReference>
<dbReference type="Pfam" id="PF08534">
    <property type="entry name" value="Redoxin"/>
    <property type="match status" value="1"/>
</dbReference>
<dbReference type="SUPFAM" id="SSF52833">
    <property type="entry name" value="Thioredoxin-like"/>
    <property type="match status" value="1"/>
</dbReference>
<dbReference type="Proteomes" id="UP000196531">
    <property type="component" value="Unassembled WGS sequence"/>
</dbReference>
<feature type="domain" description="Redoxin" evidence="1">
    <location>
        <begin position="32"/>
        <end position="129"/>
    </location>
</feature>
<reference evidence="3" key="1">
    <citation type="journal article" date="2017" name="Proc. Natl. Acad. Sci. U.S.A.">
        <title>Simulation of Deepwater Horizon oil plume reveals substrate specialization within a complex community of hydrocarbon-degraders.</title>
        <authorList>
            <person name="Hu P."/>
            <person name="Dubinsky E.A."/>
            <person name="Probst A.J."/>
            <person name="Wang J."/>
            <person name="Sieber C.M.K."/>
            <person name="Tom L.M."/>
            <person name="Gardinali P."/>
            <person name="Banfield J.F."/>
            <person name="Atlas R.M."/>
            <person name="Andersen G.L."/>
        </authorList>
    </citation>
    <scope>NUCLEOTIDE SEQUENCE [LARGE SCALE GENOMIC DNA]</scope>
</reference>
<dbReference type="AlphaFoldDB" id="A0A1Y5F813"/>
<dbReference type="Gene3D" id="3.40.30.10">
    <property type="entry name" value="Glutaredoxin"/>
    <property type="match status" value="1"/>
</dbReference>